<evidence type="ECO:0000313" key="3">
    <source>
        <dbReference type="EMBL" id="KAF9333910.1"/>
    </source>
</evidence>
<comment type="caution">
    <text evidence="3">The sequence shown here is derived from an EMBL/GenBank/DDBJ whole genome shotgun (WGS) entry which is preliminary data.</text>
</comment>
<dbReference type="Pfam" id="PF00266">
    <property type="entry name" value="Aminotran_5"/>
    <property type="match status" value="1"/>
</dbReference>
<dbReference type="AlphaFoldDB" id="A0A9P5VNF6"/>
<dbReference type="InterPro" id="IPR015422">
    <property type="entry name" value="PyrdxlP-dep_Trfase_small"/>
</dbReference>
<dbReference type="PANTHER" id="PTHR43686">
    <property type="entry name" value="SULFURTRANSFERASE-RELATED"/>
    <property type="match status" value="1"/>
</dbReference>
<name>A0A9P5VNF6_9FUNG</name>
<feature type="region of interest" description="Disordered" evidence="1">
    <location>
        <begin position="421"/>
        <end position="454"/>
    </location>
</feature>
<dbReference type="InterPro" id="IPR015421">
    <property type="entry name" value="PyrdxlP-dep_Trfase_major"/>
</dbReference>
<reference evidence="3" key="1">
    <citation type="journal article" date="2020" name="Fungal Divers.">
        <title>Resolving the Mortierellaceae phylogeny through synthesis of multi-gene phylogenetics and phylogenomics.</title>
        <authorList>
            <person name="Vandepol N."/>
            <person name="Liber J."/>
            <person name="Desiro A."/>
            <person name="Na H."/>
            <person name="Kennedy M."/>
            <person name="Barry K."/>
            <person name="Grigoriev I.V."/>
            <person name="Miller A.N."/>
            <person name="O'Donnell K."/>
            <person name="Stajich J.E."/>
            <person name="Bonito G."/>
        </authorList>
    </citation>
    <scope>NUCLEOTIDE SEQUENCE</scope>
    <source>
        <strain evidence="3">NVP1</strain>
    </source>
</reference>
<dbReference type="SUPFAM" id="SSF53383">
    <property type="entry name" value="PLP-dependent transferases"/>
    <property type="match status" value="1"/>
</dbReference>
<organism evidence="3 4">
    <name type="scientific">Podila minutissima</name>
    <dbReference type="NCBI Taxonomy" id="64525"/>
    <lineage>
        <taxon>Eukaryota</taxon>
        <taxon>Fungi</taxon>
        <taxon>Fungi incertae sedis</taxon>
        <taxon>Mucoromycota</taxon>
        <taxon>Mortierellomycotina</taxon>
        <taxon>Mortierellomycetes</taxon>
        <taxon>Mortierellales</taxon>
        <taxon>Mortierellaceae</taxon>
        <taxon>Podila</taxon>
    </lineage>
</organism>
<dbReference type="InterPro" id="IPR015424">
    <property type="entry name" value="PyrdxlP-dep_Trfase"/>
</dbReference>
<sequence>MPQNDTVAISELLHRYNAFAFFDYAGVGAYTTVDMNPRPSNPCTNMSDSLAYKDGVFLSPHKLVGGPGSSGILAARLEVFSWASTHSPPCSPGKNEYVPTGPGGGTVDMVLDGRHKYINNILAREEAGTPNILATIRAGLVFRLQEIMNPSAILAKEYKLSSAIYQRLLKQPNISILGTPDLNRVAVFCAMIHIPCLSTQTRPLQIHYSLVSMIMNDFFGIEMRGGCMCAGPYASQLLQFDQTKEDKFWDLLMGNSSSKTPSSSDDSNNHDNNNIHKKDLVNQSLKPGFVRFSFPYFVREKDVEFVLQSLEWVAEYGYLLIPFYQVDAQSGKWSLRPSVYRAVRESISAKRLNNASRDDYIPIATACINGLYRLFSCQTELEQVNVHAADVTDFGKSGLLHTLSQTHQSITNLLKSSTVKSTSHTEVPANVNQSGDSLGSSASDPQPTISYPSSSHCSVASDTIFKMSLGQSTSMRHDHPAVKHSHGALSSSAQSPSWPFALEELSVERLQYEQSAVENCSLAKELRWFATPLEVAEFYKVNGGRVAGFLPIKR</sequence>
<keyword evidence="4" id="KW-1185">Reference proteome</keyword>
<feature type="compositionally biased region" description="Low complexity" evidence="1">
    <location>
        <begin position="256"/>
        <end position="266"/>
    </location>
</feature>
<dbReference type="InterPro" id="IPR000192">
    <property type="entry name" value="Aminotrans_V_dom"/>
</dbReference>
<feature type="domain" description="Aminotransferase class V" evidence="2">
    <location>
        <begin position="97"/>
        <end position="235"/>
    </location>
</feature>
<evidence type="ECO:0000313" key="4">
    <source>
        <dbReference type="Proteomes" id="UP000696485"/>
    </source>
</evidence>
<proteinExistence type="predicted"/>
<dbReference type="Proteomes" id="UP000696485">
    <property type="component" value="Unassembled WGS sequence"/>
</dbReference>
<dbReference type="Gene3D" id="3.40.640.10">
    <property type="entry name" value="Type I PLP-dependent aspartate aminotransferase-like (Major domain)"/>
    <property type="match status" value="1"/>
</dbReference>
<dbReference type="Gene3D" id="3.90.1150.10">
    <property type="entry name" value="Aspartate Aminotransferase, domain 1"/>
    <property type="match status" value="1"/>
</dbReference>
<gene>
    <name evidence="3" type="ORF">BG006_002978</name>
</gene>
<feature type="region of interest" description="Disordered" evidence="1">
    <location>
        <begin position="256"/>
        <end position="275"/>
    </location>
</feature>
<dbReference type="PANTHER" id="PTHR43686:SF1">
    <property type="entry name" value="AMINOTRAN_5 DOMAIN-CONTAINING PROTEIN"/>
    <property type="match status" value="1"/>
</dbReference>
<protein>
    <recommendedName>
        <fullName evidence="2">Aminotransferase class V domain-containing protein</fullName>
    </recommendedName>
</protein>
<accession>A0A9P5VNF6</accession>
<dbReference type="EMBL" id="JAAAUY010000176">
    <property type="protein sequence ID" value="KAF9333910.1"/>
    <property type="molecule type" value="Genomic_DNA"/>
</dbReference>
<evidence type="ECO:0000259" key="2">
    <source>
        <dbReference type="Pfam" id="PF00266"/>
    </source>
</evidence>
<evidence type="ECO:0000256" key="1">
    <source>
        <dbReference type="SAM" id="MobiDB-lite"/>
    </source>
</evidence>